<evidence type="ECO:0000256" key="7">
    <source>
        <dbReference type="ARBA" id="ARBA00022692"/>
    </source>
</evidence>
<keyword evidence="8" id="KW-0375">Hydrogen ion transport</keyword>
<evidence type="ECO:0000256" key="13">
    <source>
        <dbReference type="RuleBase" id="RU004450"/>
    </source>
</evidence>
<accession>A0A7D6JUJ8</accession>
<geneLocation type="mitochondrion" evidence="15"/>
<keyword evidence="6" id="KW-0138">CF(0)</keyword>
<evidence type="ECO:0000256" key="8">
    <source>
        <dbReference type="ARBA" id="ARBA00022781"/>
    </source>
</evidence>
<keyword evidence="10" id="KW-0406">Ion transport</keyword>
<dbReference type="PROSITE" id="PS00449">
    <property type="entry name" value="ATPASE_A"/>
    <property type="match status" value="1"/>
</dbReference>
<dbReference type="InterPro" id="IPR035908">
    <property type="entry name" value="F0_ATP_A_sf"/>
</dbReference>
<reference evidence="15" key="1">
    <citation type="submission" date="2020-06" db="EMBL/GenBank/DDBJ databases">
        <title>the complete mitochondrial genome of Leptopilina syphax.</title>
        <authorList>
            <person name="Zhang Q."/>
            <person name="Zhang X."/>
        </authorList>
    </citation>
    <scope>NUCLEOTIDE SEQUENCE</scope>
</reference>
<evidence type="ECO:0000313" key="15">
    <source>
        <dbReference type="EMBL" id="QLO81944.1"/>
    </source>
</evidence>
<gene>
    <name evidence="15" type="primary">ATP6</name>
</gene>
<dbReference type="GO" id="GO:0005743">
    <property type="term" value="C:mitochondrial inner membrane"/>
    <property type="evidence" value="ECO:0007669"/>
    <property type="project" value="UniProtKB-SubCell"/>
</dbReference>
<dbReference type="InterPro" id="IPR000568">
    <property type="entry name" value="ATP_synth_F0_asu"/>
</dbReference>
<comment type="similarity">
    <text evidence="3">Belongs to the ATPase A chain family.</text>
</comment>
<evidence type="ECO:0000256" key="2">
    <source>
        <dbReference type="ARBA" id="ARBA00004141"/>
    </source>
</evidence>
<evidence type="ECO:0000256" key="9">
    <source>
        <dbReference type="ARBA" id="ARBA00022989"/>
    </source>
</evidence>
<dbReference type="SUPFAM" id="SSF81336">
    <property type="entry name" value="F1F0 ATP synthase subunit A"/>
    <property type="match status" value="1"/>
</dbReference>
<evidence type="ECO:0000256" key="10">
    <source>
        <dbReference type="ARBA" id="ARBA00023065"/>
    </source>
</evidence>
<keyword evidence="5" id="KW-0813">Transport</keyword>
<proteinExistence type="inferred from homology"/>
<dbReference type="CDD" id="cd00310">
    <property type="entry name" value="ATP-synt_Fo_a_6"/>
    <property type="match status" value="1"/>
</dbReference>
<comment type="subunit">
    <text evidence="4">F-type ATPases have 2 components, CF(1) - the catalytic core - and CF(0) - the membrane proton channel. CF(1) has five subunits: alpha(3), beta(3), gamma(1), delta(1), epsilon(1). CF(0) has three main subunits: a, b and c.</text>
</comment>
<dbReference type="EMBL" id="MT649407">
    <property type="protein sequence ID" value="QLO81944.1"/>
    <property type="molecule type" value="Genomic_DNA"/>
</dbReference>
<dbReference type="AlphaFoldDB" id="A0A7D6JUJ8"/>
<organism evidence="15">
    <name type="scientific">Leptopilina syphax</name>
    <dbReference type="NCBI Taxonomy" id="2755057"/>
    <lineage>
        <taxon>Eukaryota</taxon>
        <taxon>Metazoa</taxon>
        <taxon>Ecdysozoa</taxon>
        <taxon>Arthropoda</taxon>
        <taxon>Hexapoda</taxon>
        <taxon>Insecta</taxon>
        <taxon>Pterygota</taxon>
        <taxon>Neoptera</taxon>
        <taxon>Endopterygota</taxon>
        <taxon>Hymenoptera</taxon>
        <taxon>Apocrita</taxon>
        <taxon>Proctotrupomorpha</taxon>
        <taxon>Cynipoidea</taxon>
        <taxon>Figitidae</taxon>
        <taxon>Eucoilinae</taxon>
        <taxon>Leptopilina</taxon>
    </lineage>
</organism>
<evidence type="ECO:0000256" key="5">
    <source>
        <dbReference type="ARBA" id="ARBA00022448"/>
    </source>
</evidence>
<dbReference type="PANTHER" id="PTHR11410:SF0">
    <property type="entry name" value="ATP SYNTHASE SUBUNIT A"/>
    <property type="match status" value="1"/>
</dbReference>
<dbReference type="NCBIfam" id="TIGR01131">
    <property type="entry name" value="ATP_synt_6_or_A"/>
    <property type="match status" value="1"/>
</dbReference>
<protein>
    <recommendedName>
        <fullName evidence="13">ATP synthase subunit a</fullName>
    </recommendedName>
</protein>
<name>A0A7D6JUJ8_9HYME</name>
<dbReference type="PRINTS" id="PR00123">
    <property type="entry name" value="ATPASEA"/>
</dbReference>
<dbReference type="GO" id="GO:0045259">
    <property type="term" value="C:proton-transporting ATP synthase complex"/>
    <property type="evidence" value="ECO:0007669"/>
    <property type="project" value="UniProtKB-KW"/>
</dbReference>
<keyword evidence="9 14" id="KW-1133">Transmembrane helix</keyword>
<keyword evidence="11 14" id="KW-0472">Membrane</keyword>
<feature type="transmembrane region" description="Helical" evidence="14">
    <location>
        <begin position="20"/>
        <end position="38"/>
    </location>
</feature>
<evidence type="ECO:0000256" key="1">
    <source>
        <dbReference type="ARBA" id="ARBA00002070"/>
    </source>
</evidence>
<feature type="transmembrane region" description="Helical" evidence="14">
    <location>
        <begin position="98"/>
        <end position="120"/>
    </location>
</feature>
<sequence length="227" mass="26044">MMTNLFSVFDPSSSIDYSLNWVSMLMLSLFIPQLYWVLSSKYIMVWKLILMGVVNEIKISLINFNKLNVLLFMFLFVFIMLNNFVSLFPYIFSSTSHICITVSISLMIWVSMMIFGWVNFFNHMLVHLTPQGTPDVLMPFMVMIEFISNIIRPLTLSVRLSANIIAGHLLITLMSQSHEILGGVVFLLVLIQCILMVLEVAVSFIQSYVYSILSVLYSSETNYENIA</sequence>
<keyword evidence="12" id="KW-0066">ATP synthesis</keyword>
<evidence type="ECO:0000256" key="4">
    <source>
        <dbReference type="ARBA" id="ARBA00011648"/>
    </source>
</evidence>
<dbReference type="Gene3D" id="1.20.120.220">
    <property type="entry name" value="ATP synthase, F0 complex, subunit A"/>
    <property type="match status" value="1"/>
</dbReference>
<comment type="function">
    <text evidence="1">Mitochondrial membrane ATP synthase (F(1)F(0) ATP synthase or Complex V) produces ATP from ADP in the presence of a proton gradient across the membrane which is generated by electron transport complexes of the respiratory chain. F-type ATPases consist of two structural domains, F(1) - containing the extramembraneous catalytic core and F(0) - containing the membrane proton channel, linked together by a central stalk and a peripheral stalk. During catalysis, ATP synthesis in the catalytic domain of F(1) is coupled via a rotary mechanism of the central stalk subunits to proton translocation. Key component of the proton channel; it may play a direct role in the translocation of protons across the membrane.</text>
</comment>
<evidence type="ECO:0000256" key="12">
    <source>
        <dbReference type="ARBA" id="ARBA00023310"/>
    </source>
</evidence>
<dbReference type="InterPro" id="IPR023011">
    <property type="entry name" value="ATP_synth_F0_asu_AS"/>
</dbReference>
<dbReference type="InterPro" id="IPR045083">
    <property type="entry name" value="ATP_synth_F0_asu_bact/mt"/>
</dbReference>
<comment type="subcellular location">
    <subcellularLocation>
        <location evidence="2">Membrane</location>
        <topology evidence="2">Multi-pass membrane protein</topology>
    </subcellularLocation>
    <subcellularLocation>
        <location evidence="13">Mitochondrion inner membrane</location>
        <topology evidence="13">Multi-pass membrane protein</topology>
    </subcellularLocation>
</comment>
<evidence type="ECO:0000256" key="3">
    <source>
        <dbReference type="ARBA" id="ARBA00006810"/>
    </source>
</evidence>
<evidence type="ECO:0000256" key="6">
    <source>
        <dbReference type="ARBA" id="ARBA00022547"/>
    </source>
</evidence>
<keyword evidence="15" id="KW-0496">Mitochondrion</keyword>
<evidence type="ECO:0000256" key="11">
    <source>
        <dbReference type="ARBA" id="ARBA00023136"/>
    </source>
</evidence>
<dbReference type="GO" id="GO:0046933">
    <property type="term" value="F:proton-transporting ATP synthase activity, rotational mechanism"/>
    <property type="evidence" value="ECO:0007669"/>
    <property type="project" value="TreeGrafter"/>
</dbReference>
<feature type="transmembrane region" description="Helical" evidence="14">
    <location>
        <begin position="140"/>
        <end position="160"/>
    </location>
</feature>
<evidence type="ECO:0000256" key="14">
    <source>
        <dbReference type="SAM" id="Phobius"/>
    </source>
</evidence>
<keyword evidence="7 14" id="KW-0812">Transmembrane</keyword>
<feature type="transmembrane region" description="Helical" evidence="14">
    <location>
        <begin position="180"/>
        <end position="205"/>
    </location>
</feature>
<feature type="transmembrane region" description="Helical" evidence="14">
    <location>
        <begin position="70"/>
        <end position="91"/>
    </location>
</feature>
<dbReference type="PANTHER" id="PTHR11410">
    <property type="entry name" value="ATP SYNTHASE SUBUNIT A"/>
    <property type="match status" value="1"/>
</dbReference>
<dbReference type="Pfam" id="PF00119">
    <property type="entry name" value="ATP-synt_A"/>
    <property type="match status" value="1"/>
</dbReference>